<dbReference type="Pfam" id="PF23343">
    <property type="entry name" value="REP_ORF2-G2P"/>
    <property type="match status" value="1"/>
</dbReference>
<evidence type="ECO:0000313" key="3">
    <source>
        <dbReference type="EMBL" id="DAG02741.1"/>
    </source>
</evidence>
<feature type="compositionally biased region" description="Basic and acidic residues" evidence="1">
    <location>
        <begin position="36"/>
        <end position="49"/>
    </location>
</feature>
<reference evidence="3" key="1">
    <citation type="journal article" date="2021" name="Proc. Natl. Acad. Sci. U.S.A.">
        <title>A Catalog of Tens of Thousands of Viruses from Human Metagenomes Reveals Hidden Associations with Chronic Diseases.</title>
        <authorList>
            <person name="Tisza M.J."/>
            <person name="Buck C.B."/>
        </authorList>
    </citation>
    <scope>NUCLEOTIDE SEQUENCE</scope>
    <source>
        <strain evidence="3">Ctiuu37</strain>
    </source>
</reference>
<accession>A0A8S5V7Q9</accession>
<proteinExistence type="predicted"/>
<feature type="compositionally biased region" description="Basic and acidic residues" evidence="1">
    <location>
        <begin position="173"/>
        <end position="183"/>
    </location>
</feature>
<protein>
    <recommendedName>
        <fullName evidence="2">Replication-associated protein ORF2/G2P domain-containing protein</fullName>
    </recommendedName>
</protein>
<name>A0A8S5V7Q9_9CAUD</name>
<dbReference type="EMBL" id="BK016214">
    <property type="protein sequence ID" value="DAG02741.1"/>
    <property type="molecule type" value="Genomic_DNA"/>
</dbReference>
<feature type="region of interest" description="Disordered" evidence="1">
    <location>
        <begin position="252"/>
        <end position="275"/>
    </location>
</feature>
<evidence type="ECO:0000256" key="1">
    <source>
        <dbReference type="SAM" id="MobiDB-lite"/>
    </source>
</evidence>
<sequence>MATKRKVYRLRGGTVLDIDEFHDGRYGGPGGKREKKRETTPEQMKEANRRTKVKSCQRRMLQYFRSGDCFATLTYAVQNRPETMEQAVTDFGKAWRMVRAEYKKRGKELFWMRNIERGTKGAWHIHVIINEIGETAAILQKAWKKGGIYIETIKQNERLYDPSFRKLAEYMTKDGDTKEKKQDGTLAKPKLREASYNHSRNMPLPDPEKKYLKRWKEEVKPPKGYYIADYYEGINPKTGYKYRRYTLISLERRREDDGDRHLHRTKRKRSARKKP</sequence>
<evidence type="ECO:0000259" key="2">
    <source>
        <dbReference type="Pfam" id="PF23343"/>
    </source>
</evidence>
<feature type="compositionally biased region" description="Basic residues" evidence="1">
    <location>
        <begin position="261"/>
        <end position="275"/>
    </location>
</feature>
<dbReference type="InterPro" id="IPR056906">
    <property type="entry name" value="ORF2/G2P_dom"/>
</dbReference>
<feature type="region of interest" description="Disordered" evidence="1">
    <location>
        <begin position="173"/>
        <end position="204"/>
    </location>
</feature>
<feature type="region of interest" description="Disordered" evidence="1">
    <location>
        <begin position="21"/>
        <end position="51"/>
    </location>
</feature>
<feature type="domain" description="Replication-associated protein ORF2/G2P" evidence="2">
    <location>
        <begin position="68"/>
        <end position="174"/>
    </location>
</feature>
<organism evidence="3">
    <name type="scientific">Siphoviridae sp. ctiuu37</name>
    <dbReference type="NCBI Taxonomy" id="2825628"/>
    <lineage>
        <taxon>Viruses</taxon>
        <taxon>Duplodnaviria</taxon>
        <taxon>Heunggongvirae</taxon>
        <taxon>Uroviricota</taxon>
        <taxon>Caudoviricetes</taxon>
    </lineage>
</organism>